<proteinExistence type="predicted"/>
<gene>
    <name evidence="1" type="ORF">GOP47_0024371</name>
</gene>
<organism evidence="1 2">
    <name type="scientific">Adiantum capillus-veneris</name>
    <name type="common">Maidenhair fern</name>
    <dbReference type="NCBI Taxonomy" id="13818"/>
    <lineage>
        <taxon>Eukaryota</taxon>
        <taxon>Viridiplantae</taxon>
        <taxon>Streptophyta</taxon>
        <taxon>Embryophyta</taxon>
        <taxon>Tracheophyta</taxon>
        <taxon>Polypodiopsida</taxon>
        <taxon>Polypodiidae</taxon>
        <taxon>Polypodiales</taxon>
        <taxon>Pteridineae</taxon>
        <taxon>Pteridaceae</taxon>
        <taxon>Vittarioideae</taxon>
        <taxon>Adiantum</taxon>
    </lineage>
</organism>
<accession>A0A9D4Z4Z0</accession>
<evidence type="ECO:0000313" key="2">
    <source>
        <dbReference type="Proteomes" id="UP000886520"/>
    </source>
</evidence>
<comment type="caution">
    <text evidence="1">The sequence shown here is derived from an EMBL/GenBank/DDBJ whole genome shotgun (WGS) entry which is preliminary data.</text>
</comment>
<protein>
    <submittedName>
        <fullName evidence="1">Uncharacterized protein</fullName>
    </submittedName>
</protein>
<reference evidence="1" key="1">
    <citation type="submission" date="2021-01" db="EMBL/GenBank/DDBJ databases">
        <title>Adiantum capillus-veneris genome.</title>
        <authorList>
            <person name="Fang Y."/>
            <person name="Liao Q."/>
        </authorList>
    </citation>
    <scope>NUCLEOTIDE SEQUENCE</scope>
    <source>
        <strain evidence="1">H3</strain>
        <tissue evidence="1">Leaf</tissue>
    </source>
</reference>
<dbReference type="EMBL" id="JABFUD020000024">
    <property type="protein sequence ID" value="KAI5059951.1"/>
    <property type="molecule type" value="Genomic_DNA"/>
</dbReference>
<keyword evidence="2" id="KW-1185">Reference proteome</keyword>
<dbReference type="Proteomes" id="UP000886520">
    <property type="component" value="Chromosome 24"/>
</dbReference>
<name>A0A9D4Z4Z0_ADICA</name>
<dbReference type="AlphaFoldDB" id="A0A9D4Z4Z0"/>
<evidence type="ECO:0000313" key="1">
    <source>
        <dbReference type="EMBL" id="KAI5059951.1"/>
    </source>
</evidence>
<sequence>MSRVTDERSEDGIGCDMTVDGGEREHGRVWRVTYREAALLVTTTPVALNKNSSTASADGVVQPRNLIGGGAQKIAERGVTSDYGKTCGVHSGVKDGLVQLLQAWVAGLALQPRKVGGCVHCHVKGATSAVHNYMSHIVVNATKLKTRRRAVTFNTFDLGAPA</sequence>